<protein>
    <submittedName>
        <fullName evidence="1">Uncharacterized protein</fullName>
    </submittedName>
</protein>
<evidence type="ECO:0000313" key="1">
    <source>
        <dbReference type="EMBL" id="GAG97296.1"/>
    </source>
</evidence>
<accession>X1DLK5</accession>
<gene>
    <name evidence="1" type="ORF">S01H4_49171</name>
</gene>
<proteinExistence type="predicted"/>
<dbReference type="AlphaFoldDB" id="X1DLK5"/>
<comment type="caution">
    <text evidence="1">The sequence shown here is derived from an EMBL/GenBank/DDBJ whole genome shotgun (WGS) entry which is preliminary data.</text>
</comment>
<sequence>MHEKDRKKIMAAGFVLYRCSETERIVKRRKIEDLSWKLHARCKTKKRIKEIRLNLYDIPNAIQD</sequence>
<name>X1DLK5_9ZZZZ</name>
<dbReference type="EMBL" id="BART01027787">
    <property type="protein sequence ID" value="GAG97296.1"/>
    <property type="molecule type" value="Genomic_DNA"/>
</dbReference>
<organism evidence="1">
    <name type="scientific">marine sediment metagenome</name>
    <dbReference type="NCBI Taxonomy" id="412755"/>
    <lineage>
        <taxon>unclassified sequences</taxon>
        <taxon>metagenomes</taxon>
        <taxon>ecological metagenomes</taxon>
    </lineage>
</organism>
<reference evidence="1" key="1">
    <citation type="journal article" date="2014" name="Front. Microbiol.">
        <title>High frequency of phylogenetically diverse reductive dehalogenase-homologous genes in deep subseafloor sedimentary metagenomes.</title>
        <authorList>
            <person name="Kawai M."/>
            <person name="Futagami T."/>
            <person name="Toyoda A."/>
            <person name="Takaki Y."/>
            <person name="Nishi S."/>
            <person name="Hori S."/>
            <person name="Arai W."/>
            <person name="Tsubouchi T."/>
            <person name="Morono Y."/>
            <person name="Uchiyama I."/>
            <person name="Ito T."/>
            <person name="Fujiyama A."/>
            <person name="Inagaki F."/>
            <person name="Takami H."/>
        </authorList>
    </citation>
    <scope>NUCLEOTIDE SEQUENCE</scope>
    <source>
        <strain evidence="1">Expedition CK06-06</strain>
    </source>
</reference>